<dbReference type="PROSITE" id="PS01124">
    <property type="entry name" value="HTH_ARAC_FAMILY_2"/>
    <property type="match status" value="1"/>
</dbReference>
<dbReference type="InterPro" id="IPR037923">
    <property type="entry name" value="HTH-like"/>
</dbReference>
<dbReference type="SUPFAM" id="SSF46689">
    <property type="entry name" value="Homeodomain-like"/>
    <property type="match status" value="1"/>
</dbReference>
<keyword evidence="2" id="KW-0238">DNA-binding</keyword>
<feature type="domain" description="HTH araC/xylS-type" evidence="4">
    <location>
        <begin position="183"/>
        <end position="281"/>
    </location>
</feature>
<accession>A0A917ISV3</accession>
<dbReference type="InterPro" id="IPR020449">
    <property type="entry name" value="Tscrpt_reg_AraC-type_HTH"/>
</dbReference>
<sequence>MPTKSKHIPVHTLPSGVSGIFIGRIVFNGVPESKNIVRFHRDGGHSFILQEKGSTHIEIDFQKHVIKAPALIYIHPSQIHRVIAFKNAVVSSWIVTSENIHPEYLKWLHDLSPVKAVSLKPDVLPVIIAAASVCMQLYERKQEKLYGAILKDSCNTLVALAVSQYLAQDKLTSKLTRFEVITKAFRQALEQQYATVKSATDYAKQLNVSTPYLNECVKTATGFPVSWHIQERVVLEAKRLLYHTDKSVKEIAGELGYDDYSYFTRLFAKVVGMTPLAFRNKNLD</sequence>
<dbReference type="SMART" id="SM00342">
    <property type="entry name" value="HTH_ARAC"/>
    <property type="match status" value="1"/>
</dbReference>
<comment type="caution">
    <text evidence="5">The sequence shown here is derived from an EMBL/GenBank/DDBJ whole genome shotgun (WGS) entry which is preliminary data.</text>
</comment>
<organism evidence="5 6">
    <name type="scientific">Filimonas zeae</name>
    <dbReference type="NCBI Taxonomy" id="1737353"/>
    <lineage>
        <taxon>Bacteria</taxon>
        <taxon>Pseudomonadati</taxon>
        <taxon>Bacteroidota</taxon>
        <taxon>Chitinophagia</taxon>
        <taxon>Chitinophagales</taxon>
        <taxon>Chitinophagaceae</taxon>
        <taxon>Filimonas</taxon>
    </lineage>
</organism>
<gene>
    <name evidence="5" type="ORF">GCM10011379_14360</name>
</gene>
<dbReference type="GO" id="GO:0003700">
    <property type="term" value="F:DNA-binding transcription factor activity"/>
    <property type="evidence" value="ECO:0007669"/>
    <property type="project" value="InterPro"/>
</dbReference>
<dbReference type="InterPro" id="IPR009057">
    <property type="entry name" value="Homeodomain-like_sf"/>
</dbReference>
<protein>
    <submittedName>
        <fullName evidence="5">AraC family transcriptional regulator</fullName>
    </submittedName>
</protein>
<dbReference type="InterPro" id="IPR018060">
    <property type="entry name" value="HTH_AraC"/>
</dbReference>
<keyword evidence="3" id="KW-0804">Transcription</keyword>
<dbReference type="AlphaFoldDB" id="A0A917ISV3"/>
<proteinExistence type="predicted"/>
<keyword evidence="1" id="KW-0805">Transcription regulation</keyword>
<evidence type="ECO:0000256" key="3">
    <source>
        <dbReference type="ARBA" id="ARBA00023163"/>
    </source>
</evidence>
<evidence type="ECO:0000256" key="1">
    <source>
        <dbReference type="ARBA" id="ARBA00023015"/>
    </source>
</evidence>
<dbReference type="GO" id="GO:0043565">
    <property type="term" value="F:sequence-specific DNA binding"/>
    <property type="evidence" value="ECO:0007669"/>
    <property type="project" value="InterPro"/>
</dbReference>
<dbReference type="PANTHER" id="PTHR43280">
    <property type="entry name" value="ARAC-FAMILY TRANSCRIPTIONAL REGULATOR"/>
    <property type="match status" value="1"/>
</dbReference>
<reference evidence="5" key="2">
    <citation type="submission" date="2020-09" db="EMBL/GenBank/DDBJ databases">
        <authorList>
            <person name="Sun Q."/>
            <person name="Zhou Y."/>
        </authorList>
    </citation>
    <scope>NUCLEOTIDE SEQUENCE</scope>
    <source>
        <strain evidence="5">CGMCC 1.15290</strain>
    </source>
</reference>
<dbReference type="EMBL" id="BMIB01000002">
    <property type="protein sequence ID" value="GGH63451.1"/>
    <property type="molecule type" value="Genomic_DNA"/>
</dbReference>
<evidence type="ECO:0000256" key="2">
    <source>
        <dbReference type="ARBA" id="ARBA00023125"/>
    </source>
</evidence>
<dbReference type="SUPFAM" id="SSF51215">
    <property type="entry name" value="Regulatory protein AraC"/>
    <property type="match status" value="1"/>
</dbReference>
<dbReference type="PRINTS" id="PR00032">
    <property type="entry name" value="HTHARAC"/>
</dbReference>
<evidence type="ECO:0000313" key="6">
    <source>
        <dbReference type="Proteomes" id="UP000627292"/>
    </source>
</evidence>
<evidence type="ECO:0000259" key="4">
    <source>
        <dbReference type="PROSITE" id="PS01124"/>
    </source>
</evidence>
<dbReference type="PANTHER" id="PTHR43280:SF32">
    <property type="entry name" value="TRANSCRIPTIONAL REGULATORY PROTEIN"/>
    <property type="match status" value="1"/>
</dbReference>
<dbReference type="RefSeq" id="WP_188951347.1">
    <property type="nucleotide sequence ID" value="NZ_BMIB01000002.1"/>
</dbReference>
<evidence type="ECO:0000313" key="5">
    <source>
        <dbReference type="EMBL" id="GGH63451.1"/>
    </source>
</evidence>
<dbReference type="Gene3D" id="1.10.10.60">
    <property type="entry name" value="Homeodomain-like"/>
    <property type="match status" value="1"/>
</dbReference>
<dbReference type="Pfam" id="PF12833">
    <property type="entry name" value="HTH_18"/>
    <property type="match status" value="1"/>
</dbReference>
<name>A0A917ISV3_9BACT</name>
<dbReference type="Proteomes" id="UP000627292">
    <property type="component" value="Unassembled WGS sequence"/>
</dbReference>
<reference evidence="5" key="1">
    <citation type="journal article" date="2014" name="Int. J. Syst. Evol. Microbiol.">
        <title>Complete genome sequence of Corynebacterium casei LMG S-19264T (=DSM 44701T), isolated from a smear-ripened cheese.</title>
        <authorList>
            <consortium name="US DOE Joint Genome Institute (JGI-PGF)"/>
            <person name="Walter F."/>
            <person name="Albersmeier A."/>
            <person name="Kalinowski J."/>
            <person name="Ruckert C."/>
        </authorList>
    </citation>
    <scope>NUCLEOTIDE SEQUENCE</scope>
    <source>
        <strain evidence="5">CGMCC 1.15290</strain>
    </source>
</reference>
<keyword evidence="6" id="KW-1185">Reference proteome</keyword>